<comment type="caution">
    <text evidence="2">The sequence shown here is derived from an EMBL/GenBank/DDBJ whole genome shotgun (WGS) entry which is preliminary data.</text>
</comment>
<feature type="domain" description="Mutator-like transposase" evidence="1">
    <location>
        <begin position="2"/>
        <end position="94"/>
    </location>
</feature>
<reference evidence="2 3" key="1">
    <citation type="journal article" date="2021" name="Elife">
        <title>Chloroplast acquisition without the gene transfer in kleptoplastic sea slugs, Plakobranchus ocellatus.</title>
        <authorList>
            <person name="Maeda T."/>
            <person name="Takahashi S."/>
            <person name="Yoshida T."/>
            <person name="Shimamura S."/>
            <person name="Takaki Y."/>
            <person name="Nagai Y."/>
            <person name="Toyoda A."/>
            <person name="Suzuki Y."/>
            <person name="Arimoto A."/>
            <person name="Ishii H."/>
            <person name="Satoh N."/>
            <person name="Nishiyama T."/>
            <person name="Hasebe M."/>
            <person name="Maruyama T."/>
            <person name="Minagawa J."/>
            <person name="Obokata J."/>
            <person name="Shigenobu S."/>
        </authorList>
    </citation>
    <scope>NUCLEOTIDE SEQUENCE [LARGE SCALE GENOMIC DNA]</scope>
</reference>
<protein>
    <recommendedName>
        <fullName evidence="1">Mutator-like transposase domain-containing protein</fullName>
    </recommendedName>
</protein>
<dbReference type="Pfam" id="PF20700">
    <property type="entry name" value="Mutator"/>
    <property type="match status" value="1"/>
</dbReference>
<evidence type="ECO:0000313" key="3">
    <source>
        <dbReference type="Proteomes" id="UP000762676"/>
    </source>
</evidence>
<accession>A0AAV4F2H2</accession>
<evidence type="ECO:0000313" key="2">
    <source>
        <dbReference type="EMBL" id="GFR67204.1"/>
    </source>
</evidence>
<proteinExistence type="predicted"/>
<keyword evidence="3" id="KW-1185">Reference proteome</keyword>
<dbReference type="Proteomes" id="UP000762676">
    <property type="component" value="Unassembled WGS sequence"/>
</dbReference>
<dbReference type="InterPro" id="IPR049012">
    <property type="entry name" value="Mutator_transp_dom"/>
</dbReference>
<name>A0AAV4F2H2_9GAST</name>
<gene>
    <name evidence="2" type="ORF">ElyMa_001991900</name>
</gene>
<sequence length="108" mass="12045">MKKAAEVVAASTAEVNPGSVVYSATAISFDGTWHKCGPSSHHGVGVPIDCKTGLVLDIQLRSNYCHGCEVGPKPYDDNNLQWQARHVCQRNFEGREWRPRLQWLFFGD</sequence>
<dbReference type="AlphaFoldDB" id="A0AAV4F2H2"/>
<evidence type="ECO:0000259" key="1">
    <source>
        <dbReference type="Pfam" id="PF20700"/>
    </source>
</evidence>
<dbReference type="EMBL" id="BMAT01004051">
    <property type="protein sequence ID" value="GFR67204.1"/>
    <property type="molecule type" value="Genomic_DNA"/>
</dbReference>
<organism evidence="2 3">
    <name type="scientific">Elysia marginata</name>
    <dbReference type="NCBI Taxonomy" id="1093978"/>
    <lineage>
        <taxon>Eukaryota</taxon>
        <taxon>Metazoa</taxon>
        <taxon>Spiralia</taxon>
        <taxon>Lophotrochozoa</taxon>
        <taxon>Mollusca</taxon>
        <taxon>Gastropoda</taxon>
        <taxon>Heterobranchia</taxon>
        <taxon>Euthyneura</taxon>
        <taxon>Panpulmonata</taxon>
        <taxon>Sacoglossa</taxon>
        <taxon>Placobranchoidea</taxon>
        <taxon>Plakobranchidae</taxon>
        <taxon>Elysia</taxon>
    </lineage>
</organism>